<dbReference type="InterPro" id="IPR045889">
    <property type="entry name" value="MES/HNL"/>
</dbReference>
<feature type="domain" description="AB hydrolase-1" evidence="1">
    <location>
        <begin position="34"/>
        <end position="75"/>
    </location>
</feature>
<dbReference type="GO" id="GO:0009696">
    <property type="term" value="P:salicylic acid metabolic process"/>
    <property type="evidence" value="ECO:0007669"/>
    <property type="project" value="TreeGrafter"/>
</dbReference>
<gene>
    <name evidence="2" type="ORF">LITE_LOCUS26734</name>
</gene>
<dbReference type="InterPro" id="IPR000073">
    <property type="entry name" value="AB_hydrolase_1"/>
</dbReference>
<comment type="caution">
    <text evidence="2">The sequence shown here is derived from an EMBL/GenBank/DDBJ whole genome shotgun (WGS) entry which is preliminary data.</text>
</comment>
<dbReference type="GO" id="GO:0080030">
    <property type="term" value="F:methyl indole-3-acetate esterase activity"/>
    <property type="evidence" value="ECO:0007669"/>
    <property type="project" value="TreeGrafter"/>
</dbReference>
<keyword evidence="3" id="KW-1185">Reference proteome</keyword>
<name>A0AAV0M2Z2_9ROSI</name>
<proteinExistence type="predicted"/>
<dbReference type="Pfam" id="PF00561">
    <property type="entry name" value="Abhydrolase_1"/>
    <property type="match status" value="1"/>
</dbReference>
<evidence type="ECO:0000313" key="3">
    <source>
        <dbReference type="Proteomes" id="UP001154282"/>
    </source>
</evidence>
<dbReference type="SUPFAM" id="SSF53474">
    <property type="entry name" value="alpha/beta-Hydrolases"/>
    <property type="match status" value="1"/>
</dbReference>
<sequence length="122" mass="13368">MAASGIDRRQVEDVHSSDVEYSEPLFTFMASLPAGGEKVILVGHSMAGYTLCMAMERFPEKVSVAVFLSAGMLGPDLTFEMVNKKVKLGIYCPSLSLSRPPLQLTIYIRSNSSVFLSMLNSR</sequence>
<dbReference type="EMBL" id="CAMGYJ010000007">
    <property type="protein sequence ID" value="CAI0441102.1"/>
    <property type="molecule type" value="Genomic_DNA"/>
</dbReference>
<dbReference type="GO" id="GO:0080031">
    <property type="term" value="F:methyl salicylate esterase activity"/>
    <property type="evidence" value="ECO:0007669"/>
    <property type="project" value="TreeGrafter"/>
</dbReference>
<dbReference type="PANTHER" id="PTHR10992:SF1066">
    <property type="entry name" value="METHYL JASMONATE ESTERASE 1"/>
    <property type="match status" value="1"/>
</dbReference>
<dbReference type="AlphaFoldDB" id="A0AAV0M2Z2"/>
<dbReference type="PANTHER" id="PTHR10992">
    <property type="entry name" value="METHYLESTERASE FAMILY MEMBER"/>
    <property type="match status" value="1"/>
</dbReference>
<dbReference type="InterPro" id="IPR029058">
    <property type="entry name" value="AB_hydrolase_fold"/>
</dbReference>
<dbReference type="GO" id="GO:0080032">
    <property type="term" value="F:methyl jasmonate esterase activity"/>
    <property type="evidence" value="ECO:0007669"/>
    <property type="project" value="TreeGrafter"/>
</dbReference>
<accession>A0AAV0M2Z2</accession>
<protein>
    <recommendedName>
        <fullName evidence="1">AB hydrolase-1 domain-containing protein</fullName>
    </recommendedName>
</protein>
<dbReference type="Proteomes" id="UP001154282">
    <property type="component" value="Unassembled WGS sequence"/>
</dbReference>
<reference evidence="2" key="1">
    <citation type="submission" date="2022-08" db="EMBL/GenBank/DDBJ databases">
        <authorList>
            <person name="Gutierrez-Valencia J."/>
        </authorList>
    </citation>
    <scope>NUCLEOTIDE SEQUENCE</scope>
</reference>
<evidence type="ECO:0000259" key="1">
    <source>
        <dbReference type="Pfam" id="PF00561"/>
    </source>
</evidence>
<evidence type="ECO:0000313" key="2">
    <source>
        <dbReference type="EMBL" id="CAI0441102.1"/>
    </source>
</evidence>
<dbReference type="Gene3D" id="3.40.50.1820">
    <property type="entry name" value="alpha/beta hydrolase"/>
    <property type="match status" value="1"/>
</dbReference>
<organism evidence="2 3">
    <name type="scientific">Linum tenue</name>
    <dbReference type="NCBI Taxonomy" id="586396"/>
    <lineage>
        <taxon>Eukaryota</taxon>
        <taxon>Viridiplantae</taxon>
        <taxon>Streptophyta</taxon>
        <taxon>Embryophyta</taxon>
        <taxon>Tracheophyta</taxon>
        <taxon>Spermatophyta</taxon>
        <taxon>Magnoliopsida</taxon>
        <taxon>eudicotyledons</taxon>
        <taxon>Gunneridae</taxon>
        <taxon>Pentapetalae</taxon>
        <taxon>rosids</taxon>
        <taxon>fabids</taxon>
        <taxon>Malpighiales</taxon>
        <taxon>Linaceae</taxon>
        <taxon>Linum</taxon>
    </lineage>
</organism>
<dbReference type="GO" id="GO:0009694">
    <property type="term" value="P:jasmonic acid metabolic process"/>
    <property type="evidence" value="ECO:0007669"/>
    <property type="project" value="TreeGrafter"/>
</dbReference>